<evidence type="ECO:0000256" key="1">
    <source>
        <dbReference type="SAM" id="MobiDB-lite"/>
    </source>
</evidence>
<dbReference type="Gene3D" id="3.60.10.10">
    <property type="entry name" value="Endonuclease/exonuclease/phosphatase"/>
    <property type="match status" value="1"/>
</dbReference>
<dbReference type="AlphaFoldDB" id="B4HCA1"/>
<protein>
    <submittedName>
        <fullName evidence="2">GL11924</fullName>
    </submittedName>
</protein>
<accession>B4HCA1</accession>
<feature type="region of interest" description="Disordered" evidence="1">
    <location>
        <begin position="23"/>
        <end position="58"/>
    </location>
</feature>
<dbReference type="InterPro" id="IPR036691">
    <property type="entry name" value="Endo/exonu/phosph_ase_sf"/>
</dbReference>
<reference evidence="2 3" key="1">
    <citation type="journal article" date="2007" name="Nature">
        <title>Evolution of genes and genomes on the Drosophila phylogeny.</title>
        <authorList>
            <consortium name="Drosophila 12 Genomes Consortium"/>
            <person name="Clark A.G."/>
            <person name="Eisen M.B."/>
            <person name="Smith D.R."/>
            <person name="Bergman C.M."/>
            <person name="Oliver B."/>
            <person name="Markow T.A."/>
            <person name="Kaufman T.C."/>
            <person name="Kellis M."/>
            <person name="Gelbart W."/>
            <person name="Iyer V.N."/>
            <person name="Pollard D.A."/>
            <person name="Sackton T.B."/>
            <person name="Larracuente A.M."/>
            <person name="Singh N.D."/>
            <person name="Abad J.P."/>
            <person name="Abt D.N."/>
            <person name="Adryan B."/>
            <person name="Aguade M."/>
            <person name="Akashi H."/>
            <person name="Anderson W.W."/>
            <person name="Aquadro C.F."/>
            <person name="Ardell D.H."/>
            <person name="Arguello R."/>
            <person name="Artieri C.G."/>
            <person name="Barbash D.A."/>
            <person name="Barker D."/>
            <person name="Barsanti P."/>
            <person name="Batterham P."/>
            <person name="Batzoglou S."/>
            <person name="Begun D."/>
            <person name="Bhutkar A."/>
            <person name="Blanco E."/>
            <person name="Bosak S.A."/>
            <person name="Bradley R.K."/>
            <person name="Brand A.D."/>
            <person name="Brent M.R."/>
            <person name="Brooks A.N."/>
            <person name="Brown R.H."/>
            <person name="Butlin R.K."/>
            <person name="Caggese C."/>
            <person name="Calvi B.R."/>
            <person name="Bernardo de Carvalho A."/>
            <person name="Caspi A."/>
            <person name="Castrezana S."/>
            <person name="Celniker S.E."/>
            <person name="Chang J.L."/>
            <person name="Chapple C."/>
            <person name="Chatterji S."/>
            <person name="Chinwalla A."/>
            <person name="Civetta A."/>
            <person name="Clifton S.W."/>
            <person name="Comeron J.M."/>
            <person name="Costello J.C."/>
            <person name="Coyne J.A."/>
            <person name="Daub J."/>
            <person name="David R.G."/>
            <person name="Delcher A.L."/>
            <person name="Delehaunty K."/>
            <person name="Do C.B."/>
            <person name="Ebling H."/>
            <person name="Edwards K."/>
            <person name="Eickbush T."/>
            <person name="Evans J.D."/>
            <person name="Filipski A."/>
            <person name="Findeiss S."/>
            <person name="Freyhult E."/>
            <person name="Fulton L."/>
            <person name="Fulton R."/>
            <person name="Garcia A.C."/>
            <person name="Gardiner A."/>
            <person name="Garfield D.A."/>
            <person name="Garvin B.E."/>
            <person name="Gibson G."/>
            <person name="Gilbert D."/>
            <person name="Gnerre S."/>
            <person name="Godfrey J."/>
            <person name="Good R."/>
            <person name="Gotea V."/>
            <person name="Gravely B."/>
            <person name="Greenberg A.J."/>
            <person name="Griffiths-Jones S."/>
            <person name="Gross S."/>
            <person name="Guigo R."/>
            <person name="Gustafson E.A."/>
            <person name="Haerty W."/>
            <person name="Hahn M.W."/>
            <person name="Halligan D.L."/>
            <person name="Halpern A.L."/>
            <person name="Halter G.M."/>
            <person name="Han M.V."/>
            <person name="Heger A."/>
            <person name="Hillier L."/>
            <person name="Hinrichs A.S."/>
            <person name="Holmes I."/>
            <person name="Hoskins R.A."/>
            <person name="Hubisz M.J."/>
            <person name="Hultmark D."/>
            <person name="Huntley M.A."/>
            <person name="Jaffe D.B."/>
            <person name="Jagadeeshan S."/>
            <person name="Jeck W.R."/>
            <person name="Johnson J."/>
            <person name="Jones C.D."/>
            <person name="Jordan W.C."/>
            <person name="Karpen G.H."/>
            <person name="Kataoka E."/>
            <person name="Keightley P.D."/>
            <person name="Kheradpour P."/>
            <person name="Kirkness E.F."/>
            <person name="Koerich L.B."/>
            <person name="Kristiansen K."/>
            <person name="Kudrna D."/>
            <person name="Kulathinal R.J."/>
            <person name="Kumar S."/>
            <person name="Kwok R."/>
            <person name="Lander E."/>
            <person name="Langley C.H."/>
            <person name="Lapoint R."/>
            <person name="Lazzaro B.P."/>
            <person name="Lee S.J."/>
            <person name="Levesque L."/>
            <person name="Li R."/>
            <person name="Lin C.F."/>
            <person name="Lin M.F."/>
            <person name="Lindblad-Toh K."/>
            <person name="Llopart A."/>
            <person name="Long M."/>
            <person name="Low L."/>
            <person name="Lozovsky E."/>
            <person name="Lu J."/>
            <person name="Luo M."/>
            <person name="Machado C.A."/>
            <person name="Makalowski W."/>
            <person name="Marzo M."/>
            <person name="Matsuda M."/>
            <person name="Matzkin L."/>
            <person name="McAllister B."/>
            <person name="McBride C.S."/>
            <person name="McKernan B."/>
            <person name="McKernan K."/>
            <person name="Mendez-Lago M."/>
            <person name="Minx P."/>
            <person name="Mollenhauer M.U."/>
            <person name="Montooth K."/>
            <person name="Mount S.M."/>
            <person name="Mu X."/>
            <person name="Myers E."/>
            <person name="Negre B."/>
            <person name="Newfeld S."/>
            <person name="Nielsen R."/>
            <person name="Noor M.A."/>
            <person name="O'Grady P."/>
            <person name="Pachter L."/>
            <person name="Papaceit M."/>
            <person name="Parisi M.J."/>
            <person name="Parisi M."/>
            <person name="Parts L."/>
            <person name="Pedersen J.S."/>
            <person name="Pesole G."/>
            <person name="Phillippy A.M."/>
            <person name="Ponting C.P."/>
            <person name="Pop M."/>
            <person name="Porcelli D."/>
            <person name="Powell J.R."/>
            <person name="Prohaska S."/>
            <person name="Pruitt K."/>
            <person name="Puig M."/>
            <person name="Quesneville H."/>
            <person name="Ram K.R."/>
            <person name="Rand D."/>
            <person name="Rasmussen M.D."/>
            <person name="Reed L.K."/>
            <person name="Reenan R."/>
            <person name="Reily A."/>
            <person name="Remington K.A."/>
            <person name="Rieger T.T."/>
            <person name="Ritchie M.G."/>
            <person name="Robin C."/>
            <person name="Rogers Y.H."/>
            <person name="Rohde C."/>
            <person name="Rozas J."/>
            <person name="Rubenfield M.J."/>
            <person name="Ruiz A."/>
            <person name="Russo S."/>
            <person name="Salzberg S.L."/>
            <person name="Sanchez-Gracia A."/>
            <person name="Saranga D.J."/>
            <person name="Sato H."/>
            <person name="Schaeffer S.W."/>
            <person name="Schatz M.C."/>
            <person name="Schlenke T."/>
            <person name="Schwartz R."/>
            <person name="Segarra C."/>
            <person name="Singh R.S."/>
            <person name="Sirot L."/>
            <person name="Sirota M."/>
            <person name="Sisneros N.B."/>
            <person name="Smith C.D."/>
            <person name="Smith T.F."/>
            <person name="Spieth J."/>
            <person name="Stage D.E."/>
            <person name="Stark A."/>
            <person name="Stephan W."/>
            <person name="Strausberg R.L."/>
            <person name="Strempel S."/>
            <person name="Sturgill D."/>
            <person name="Sutton G."/>
            <person name="Sutton G.G."/>
            <person name="Tao W."/>
            <person name="Teichmann S."/>
            <person name="Tobari Y.N."/>
            <person name="Tomimura Y."/>
            <person name="Tsolas J.M."/>
            <person name="Valente V.L."/>
            <person name="Venter E."/>
            <person name="Venter J.C."/>
            <person name="Vicario S."/>
            <person name="Vieira F.G."/>
            <person name="Vilella A.J."/>
            <person name="Villasante A."/>
            <person name="Walenz B."/>
            <person name="Wang J."/>
            <person name="Wasserman M."/>
            <person name="Watts T."/>
            <person name="Wilson D."/>
            <person name="Wilson R.K."/>
            <person name="Wing R.A."/>
            <person name="Wolfner M.F."/>
            <person name="Wong A."/>
            <person name="Wong G.K."/>
            <person name="Wu C.I."/>
            <person name="Wu G."/>
            <person name="Yamamoto D."/>
            <person name="Yang H.P."/>
            <person name="Yang S.P."/>
            <person name="Yorke J.A."/>
            <person name="Yoshida K."/>
            <person name="Zdobnov E."/>
            <person name="Zhang P."/>
            <person name="Zhang Y."/>
            <person name="Zimin A.V."/>
            <person name="Baldwin J."/>
            <person name="Abdouelleil A."/>
            <person name="Abdulkadir J."/>
            <person name="Abebe A."/>
            <person name="Abera B."/>
            <person name="Abreu J."/>
            <person name="Acer S.C."/>
            <person name="Aftuck L."/>
            <person name="Alexander A."/>
            <person name="An P."/>
            <person name="Anderson E."/>
            <person name="Anderson S."/>
            <person name="Arachi H."/>
            <person name="Azer M."/>
            <person name="Bachantsang P."/>
            <person name="Barry A."/>
            <person name="Bayul T."/>
            <person name="Berlin A."/>
            <person name="Bessette D."/>
            <person name="Bloom T."/>
            <person name="Blye J."/>
            <person name="Boguslavskiy L."/>
            <person name="Bonnet C."/>
            <person name="Boukhgalter B."/>
            <person name="Bourzgui I."/>
            <person name="Brown A."/>
            <person name="Cahill P."/>
            <person name="Channer S."/>
            <person name="Cheshatsang Y."/>
            <person name="Chuda L."/>
            <person name="Citroen M."/>
            <person name="Collymore A."/>
            <person name="Cooke P."/>
            <person name="Costello M."/>
            <person name="D'Aco K."/>
            <person name="Daza R."/>
            <person name="De Haan G."/>
            <person name="DeGray S."/>
            <person name="DeMaso C."/>
            <person name="Dhargay N."/>
            <person name="Dooley K."/>
            <person name="Dooley E."/>
            <person name="Doricent M."/>
            <person name="Dorje P."/>
            <person name="Dorjee K."/>
            <person name="Dupes A."/>
            <person name="Elong R."/>
            <person name="Falk J."/>
            <person name="Farina A."/>
            <person name="Faro S."/>
            <person name="Ferguson D."/>
            <person name="Fisher S."/>
            <person name="Foley C.D."/>
            <person name="Franke A."/>
            <person name="Friedrich D."/>
            <person name="Gadbois L."/>
            <person name="Gearin G."/>
            <person name="Gearin C.R."/>
            <person name="Giannoukos G."/>
            <person name="Goode T."/>
            <person name="Graham J."/>
            <person name="Grandbois E."/>
            <person name="Grewal S."/>
            <person name="Gyaltsen K."/>
            <person name="Hafez N."/>
            <person name="Hagos B."/>
            <person name="Hall J."/>
            <person name="Henson C."/>
            <person name="Hollinger A."/>
            <person name="Honan T."/>
            <person name="Huard M.D."/>
            <person name="Hughes L."/>
            <person name="Hurhula B."/>
            <person name="Husby M.E."/>
            <person name="Kamat A."/>
            <person name="Kanga B."/>
            <person name="Kashin S."/>
            <person name="Khazanovich D."/>
            <person name="Kisner P."/>
            <person name="Lance K."/>
            <person name="Lara M."/>
            <person name="Lee W."/>
            <person name="Lennon N."/>
            <person name="Letendre F."/>
            <person name="LeVine R."/>
            <person name="Lipovsky A."/>
            <person name="Liu X."/>
            <person name="Liu J."/>
            <person name="Liu S."/>
            <person name="Lokyitsang T."/>
            <person name="Lokyitsang Y."/>
            <person name="Lubonja R."/>
            <person name="Lui A."/>
            <person name="MacDonald P."/>
            <person name="Magnisalis V."/>
            <person name="Maru K."/>
            <person name="Matthews C."/>
            <person name="McCusker W."/>
            <person name="McDonough S."/>
            <person name="Mehta T."/>
            <person name="Meldrim J."/>
            <person name="Meneus L."/>
            <person name="Mihai O."/>
            <person name="Mihalev A."/>
            <person name="Mihova T."/>
            <person name="Mittelman R."/>
            <person name="Mlenga V."/>
            <person name="Montmayeur A."/>
            <person name="Mulrain L."/>
            <person name="Navidi A."/>
            <person name="Naylor J."/>
            <person name="Negash T."/>
            <person name="Nguyen T."/>
            <person name="Nguyen N."/>
            <person name="Nicol R."/>
            <person name="Norbu C."/>
            <person name="Norbu N."/>
            <person name="Novod N."/>
            <person name="O'Neill B."/>
            <person name="Osman S."/>
            <person name="Markiewicz E."/>
            <person name="Oyono O.L."/>
            <person name="Patti C."/>
            <person name="Phunkhang P."/>
            <person name="Pierre F."/>
            <person name="Priest M."/>
            <person name="Raghuraman S."/>
            <person name="Rege F."/>
            <person name="Reyes R."/>
            <person name="Rise C."/>
            <person name="Rogov P."/>
            <person name="Ross K."/>
            <person name="Ryan E."/>
            <person name="Settipalli S."/>
            <person name="Shea T."/>
            <person name="Sherpa N."/>
            <person name="Shi L."/>
            <person name="Shih D."/>
            <person name="Sparrow T."/>
            <person name="Spaulding J."/>
            <person name="Stalker J."/>
            <person name="Stange-Thomann N."/>
            <person name="Stavropoulos S."/>
            <person name="Stone C."/>
            <person name="Strader C."/>
            <person name="Tesfaye S."/>
            <person name="Thomson T."/>
            <person name="Thoulutsang Y."/>
            <person name="Thoulutsang D."/>
            <person name="Topham K."/>
            <person name="Topping I."/>
            <person name="Tsamla T."/>
            <person name="Vassiliev H."/>
            <person name="Vo A."/>
            <person name="Wangchuk T."/>
            <person name="Wangdi T."/>
            <person name="Weiand M."/>
            <person name="Wilkinson J."/>
            <person name="Wilson A."/>
            <person name="Yadav S."/>
            <person name="Young G."/>
            <person name="Yu Q."/>
            <person name="Zembek L."/>
            <person name="Zhong D."/>
            <person name="Zimmer A."/>
            <person name="Zwirko Z."/>
            <person name="Jaffe D.B."/>
            <person name="Alvarez P."/>
            <person name="Brockman W."/>
            <person name="Butler J."/>
            <person name="Chin C."/>
            <person name="Gnerre S."/>
            <person name="Grabherr M."/>
            <person name="Kleber M."/>
            <person name="Mauceli E."/>
            <person name="MacCallum I."/>
        </authorList>
    </citation>
    <scope>NUCLEOTIDE SEQUENCE [LARGE SCALE GENOMIC DNA]</scope>
    <source>
        <strain evidence="3">MSH-3 / Tucson 14011-0111.49</strain>
    </source>
</reference>
<evidence type="ECO:0000313" key="2">
    <source>
        <dbReference type="EMBL" id="EDW25683.1"/>
    </source>
</evidence>
<sequence length="370" mass="40437">MAVTGHKSGGDVGYQKATLDRECCQGHSGEQGQRRPKVAPQAPQPKARKPRQKAMSEVSKRHLIVDFIDRSDENGKMTAAQSTRSWSSSSTHEWMAGAEGAPTGSSVGGGQAGDGRQGVDPVYTKGEGALPHCCPRRARQNPDLPRAGWRVLNAGNQLHNEGGLHVIFQISKEAEDLLYLKLGMMAWGIAPAELHIAMEQGHADIALVQKPWIASGNSVAGLKSSKYNLLYSTSVSRNRTAVLVRKGIHAHLMSHNSTVDLTVMLEREEKPLMAASYYMAHDRPATPEELRSLWTEGSKEALKALMETHFPGCTEVTDAKEHQDLATKEQHPQQIFAGIKTPRLDGIFPVITQLTKEVIALWLSAIYSDV</sequence>
<proteinExistence type="predicted"/>
<evidence type="ECO:0000313" key="3">
    <source>
        <dbReference type="Proteomes" id="UP000008744"/>
    </source>
</evidence>
<dbReference type="eggNOG" id="ENOG502R8XG">
    <property type="taxonomic scope" value="Eukaryota"/>
</dbReference>
<organism evidence="3">
    <name type="scientific">Drosophila persimilis</name>
    <name type="common">Fruit fly</name>
    <dbReference type="NCBI Taxonomy" id="7234"/>
    <lineage>
        <taxon>Eukaryota</taxon>
        <taxon>Metazoa</taxon>
        <taxon>Ecdysozoa</taxon>
        <taxon>Arthropoda</taxon>
        <taxon>Hexapoda</taxon>
        <taxon>Insecta</taxon>
        <taxon>Pterygota</taxon>
        <taxon>Neoptera</taxon>
        <taxon>Endopterygota</taxon>
        <taxon>Diptera</taxon>
        <taxon>Brachycera</taxon>
        <taxon>Muscomorpha</taxon>
        <taxon>Ephydroidea</taxon>
        <taxon>Drosophilidae</taxon>
        <taxon>Drosophila</taxon>
        <taxon>Sophophora</taxon>
    </lineage>
</organism>
<keyword evidence="3" id="KW-1185">Reference proteome</keyword>
<dbReference type="Proteomes" id="UP000008744">
    <property type="component" value="Unassembled WGS sequence"/>
</dbReference>
<dbReference type="EMBL" id="CH479289">
    <property type="protein sequence ID" value="EDW25683.1"/>
    <property type="molecule type" value="Genomic_DNA"/>
</dbReference>
<gene>
    <name evidence="2" type="primary">Dper\GL11924</name>
    <name evidence="2" type="ORF">Dper_GL11924</name>
</gene>
<feature type="compositionally biased region" description="Low complexity" evidence="1">
    <location>
        <begin position="82"/>
        <end position="91"/>
    </location>
</feature>
<dbReference type="HOGENOM" id="CLU_748573_0_0_1"/>
<name>B4HCA1_DROPE</name>
<feature type="compositionally biased region" description="Gly residues" evidence="1">
    <location>
        <begin position="106"/>
        <end position="116"/>
    </location>
</feature>
<feature type="region of interest" description="Disordered" evidence="1">
    <location>
        <begin position="74"/>
        <end position="119"/>
    </location>
</feature>